<dbReference type="PANTHER" id="PTHR21240:SF28">
    <property type="entry name" value="ISO-OROTATE DECARBOXYLASE (EUROFUNG)"/>
    <property type="match status" value="1"/>
</dbReference>
<comment type="caution">
    <text evidence="3">The sequence shown here is derived from an EMBL/GenBank/DDBJ whole genome shotgun (WGS) entry which is preliminary data.</text>
</comment>
<dbReference type="SUPFAM" id="SSF51556">
    <property type="entry name" value="Metallo-dependent hydrolases"/>
    <property type="match status" value="1"/>
</dbReference>
<accession>A0AAI9NZ96</accession>
<dbReference type="EMBL" id="BLYL01000011">
    <property type="protein sequence ID" value="GFO94850.1"/>
    <property type="molecule type" value="Genomic_DNA"/>
</dbReference>
<dbReference type="PANTHER" id="PTHR21240">
    <property type="entry name" value="2-AMINO-3-CARBOXYLMUCONATE-6-SEMIALDEHYDE DECARBOXYLASE"/>
    <property type="match status" value="1"/>
</dbReference>
<name>A0AAI9NZ96_9FIRM</name>
<dbReference type="Pfam" id="PF04909">
    <property type="entry name" value="Amidohydro_2"/>
    <property type="match status" value="1"/>
</dbReference>
<evidence type="ECO:0000259" key="2">
    <source>
        <dbReference type="Pfam" id="PF04909"/>
    </source>
</evidence>
<evidence type="ECO:0000256" key="1">
    <source>
        <dbReference type="ARBA" id="ARBA00023239"/>
    </source>
</evidence>
<dbReference type="AlphaFoldDB" id="A0AAI9NZ96"/>
<proteinExistence type="predicted"/>
<dbReference type="CDD" id="cd01292">
    <property type="entry name" value="metallo-dependent_hydrolases"/>
    <property type="match status" value="1"/>
</dbReference>
<organism evidence="3 4">
    <name type="scientific">Coprococcus eutactus</name>
    <dbReference type="NCBI Taxonomy" id="33043"/>
    <lineage>
        <taxon>Bacteria</taxon>
        <taxon>Bacillati</taxon>
        <taxon>Bacillota</taxon>
        <taxon>Clostridia</taxon>
        <taxon>Lachnospirales</taxon>
        <taxon>Lachnospiraceae</taxon>
        <taxon>Coprococcus</taxon>
    </lineage>
</organism>
<reference evidence="3" key="1">
    <citation type="submission" date="2020-06" db="EMBL/GenBank/DDBJ databases">
        <title>Characterization of fructooligosaccharide metabolism and fructooligosaccharide-degrading enzymes in human commensal butyrate producers.</title>
        <authorList>
            <person name="Tanno H."/>
            <person name="Fujii T."/>
            <person name="Hirano K."/>
            <person name="Maeno S."/>
            <person name="Tonozuka T."/>
            <person name="Sakamoto M."/>
            <person name="Ohkuma M."/>
            <person name="Tochio T."/>
            <person name="Endo A."/>
        </authorList>
    </citation>
    <scope>NUCLEOTIDE SEQUENCE</scope>
    <source>
        <strain evidence="3">JCM 31265</strain>
    </source>
</reference>
<keyword evidence="1" id="KW-0456">Lyase</keyword>
<feature type="domain" description="Amidohydrolase-related" evidence="2">
    <location>
        <begin position="3"/>
        <end position="279"/>
    </location>
</feature>
<dbReference type="InterPro" id="IPR006680">
    <property type="entry name" value="Amidohydro-rel"/>
</dbReference>
<dbReference type="Gene3D" id="3.20.20.140">
    <property type="entry name" value="Metal-dependent hydrolases"/>
    <property type="match status" value="1"/>
</dbReference>
<dbReference type="GO" id="GO:0016831">
    <property type="term" value="F:carboxy-lyase activity"/>
    <property type="evidence" value="ECO:0007669"/>
    <property type="project" value="InterPro"/>
</dbReference>
<dbReference type="InterPro" id="IPR032466">
    <property type="entry name" value="Metal_Hydrolase"/>
</dbReference>
<dbReference type="GO" id="GO:0005737">
    <property type="term" value="C:cytoplasm"/>
    <property type="evidence" value="ECO:0007669"/>
    <property type="project" value="TreeGrafter"/>
</dbReference>
<dbReference type="Proteomes" id="UP000660047">
    <property type="component" value="Unassembled WGS sequence"/>
</dbReference>
<evidence type="ECO:0000313" key="4">
    <source>
        <dbReference type="Proteomes" id="UP000660047"/>
    </source>
</evidence>
<protein>
    <submittedName>
        <fullName evidence="3">Amidohydrolase</fullName>
    </submittedName>
</protein>
<gene>
    <name evidence="3" type="ORF">COEU31_18960</name>
</gene>
<dbReference type="GO" id="GO:0016787">
    <property type="term" value="F:hydrolase activity"/>
    <property type="evidence" value="ECO:0007669"/>
    <property type="project" value="InterPro"/>
</dbReference>
<evidence type="ECO:0000313" key="3">
    <source>
        <dbReference type="EMBL" id="GFO94850.1"/>
    </source>
</evidence>
<dbReference type="InterPro" id="IPR032465">
    <property type="entry name" value="ACMSD"/>
</dbReference>
<sequence length="283" mass="31993">MIIDFHTHTYPDRIAAKTVGLLESRSGTRAHSDGTLDGLENDMRSRHVDVSVVLPVATSPKQYKHINEFAVEENERFSETHVWSFGGIHPDNDNYKEILRDICDKGLKGIKIHPDYQGAFFNDIRYKRIISYATELGLIVVTHAGTDIGLPDVTHCTPAMAEEVLDEVGPDKLVLAHMGGWQMWDDVLNRLCGRDVYFDTAFSYGQIDWREGASHRWQLLDGDMFKKIVAAHGSDKILFGTDSPWSDQEQSCADIEALDLEDVDKNNIFENNARKLLGLKLNF</sequence>
<dbReference type="GO" id="GO:0019748">
    <property type="term" value="P:secondary metabolic process"/>
    <property type="evidence" value="ECO:0007669"/>
    <property type="project" value="TreeGrafter"/>
</dbReference>
<dbReference type="RefSeq" id="WP_015533432.1">
    <property type="nucleotide sequence ID" value="NZ_BLYL01000011.1"/>
</dbReference>